<gene>
    <name evidence="1" type="ORF">QQF64_022776</name>
</gene>
<dbReference type="Proteomes" id="UP001558613">
    <property type="component" value="Unassembled WGS sequence"/>
</dbReference>
<name>A0ABR3L3B4_9TELE</name>
<evidence type="ECO:0000313" key="2">
    <source>
        <dbReference type="Proteomes" id="UP001558613"/>
    </source>
</evidence>
<accession>A0ABR3L3B4</accession>
<reference evidence="1 2" key="1">
    <citation type="submission" date="2023-09" db="EMBL/GenBank/DDBJ databases">
        <authorList>
            <person name="Wang M."/>
        </authorList>
    </citation>
    <scope>NUCLEOTIDE SEQUENCE [LARGE SCALE GENOMIC DNA]</scope>
    <source>
        <strain evidence="1">GT-2023</strain>
        <tissue evidence="1">Liver</tissue>
    </source>
</reference>
<organism evidence="1 2">
    <name type="scientific">Cirrhinus molitorella</name>
    <name type="common">mud carp</name>
    <dbReference type="NCBI Taxonomy" id="172907"/>
    <lineage>
        <taxon>Eukaryota</taxon>
        <taxon>Metazoa</taxon>
        <taxon>Chordata</taxon>
        <taxon>Craniata</taxon>
        <taxon>Vertebrata</taxon>
        <taxon>Euteleostomi</taxon>
        <taxon>Actinopterygii</taxon>
        <taxon>Neopterygii</taxon>
        <taxon>Teleostei</taxon>
        <taxon>Ostariophysi</taxon>
        <taxon>Cypriniformes</taxon>
        <taxon>Cyprinidae</taxon>
        <taxon>Labeoninae</taxon>
        <taxon>Labeonini</taxon>
        <taxon>Cirrhinus</taxon>
    </lineage>
</organism>
<proteinExistence type="predicted"/>
<protein>
    <recommendedName>
        <fullName evidence="3">Secreted protein</fullName>
    </recommendedName>
</protein>
<comment type="caution">
    <text evidence="1">The sequence shown here is derived from an EMBL/GenBank/DDBJ whole genome shotgun (WGS) entry which is preliminary data.</text>
</comment>
<evidence type="ECO:0008006" key="3">
    <source>
        <dbReference type="Google" id="ProtNLM"/>
    </source>
</evidence>
<sequence length="104" mass="11393">MWRSKVSFQILPFSWRSRASMQVCWMSTAAQGTFILCSVSACNLTCSQKGGMLETSIGGGEWCRHASASSGRGLLINTSVDCRVRLQEAASKRPESLFPSPLLF</sequence>
<keyword evidence="2" id="KW-1185">Reference proteome</keyword>
<evidence type="ECO:0000313" key="1">
    <source>
        <dbReference type="EMBL" id="KAL1247400.1"/>
    </source>
</evidence>
<dbReference type="EMBL" id="JAYMGO010000025">
    <property type="protein sequence ID" value="KAL1247400.1"/>
    <property type="molecule type" value="Genomic_DNA"/>
</dbReference>